<evidence type="ECO:0000313" key="2">
    <source>
        <dbReference type="EMBL" id="CAE0296176.1"/>
    </source>
</evidence>
<dbReference type="Pfam" id="PF00175">
    <property type="entry name" value="NAD_binding_1"/>
    <property type="match status" value="1"/>
</dbReference>
<accession>A0A7S3HI11</accession>
<dbReference type="Gene3D" id="3.40.50.80">
    <property type="entry name" value="Nucleotide-binding domain of ferredoxin-NADP reductase (FNR) module"/>
    <property type="match status" value="1"/>
</dbReference>
<dbReference type="InterPro" id="IPR039261">
    <property type="entry name" value="FNR_nucleotide-bd"/>
</dbReference>
<feature type="domain" description="Oxidoreductase FAD/NAD(P)-binding" evidence="1">
    <location>
        <begin position="135"/>
        <end position="244"/>
    </location>
</feature>
<evidence type="ECO:0000259" key="1">
    <source>
        <dbReference type="Pfam" id="PF00175"/>
    </source>
</evidence>
<dbReference type="GO" id="GO:0016491">
    <property type="term" value="F:oxidoreductase activity"/>
    <property type="evidence" value="ECO:0007669"/>
    <property type="project" value="InterPro"/>
</dbReference>
<dbReference type="PANTHER" id="PTHR47215">
    <property type="match status" value="1"/>
</dbReference>
<dbReference type="SUPFAM" id="SSF52343">
    <property type="entry name" value="Ferredoxin reductase-like, C-terminal NADP-linked domain"/>
    <property type="match status" value="1"/>
</dbReference>
<proteinExistence type="predicted"/>
<reference evidence="2" key="1">
    <citation type="submission" date="2021-01" db="EMBL/GenBank/DDBJ databases">
        <authorList>
            <person name="Corre E."/>
            <person name="Pelletier E."/>
            <person name="Niang G."/>
            <person name="Scheremetjew M."/>
            <person name="Finn R."/>
            <person name="Kale V."/>
            <person name="Holt S."/>
            <person name="Cochrane G."/>
            <person name="Meng A."/>
            <person name="Brown T."/>
            <person name="Cohen L."/>
        </authorList>
    </citation>
    <scope>NUCLEOTIDE SEQUENCE</scope>
    <source>
        <strain evidence="2">CCAP 955/1</strain>
    </source>
</reference>
<dbReference type="EMBL" id="HBIC01049200">
    <property type="protein sequence ID" value="CAE0296176.1"/>
    <property type="molecule type" value="Transcribed_RNA"/>
</dbReference>
<protein>
    <recommendedName>
        <fullName evidence="1">Oxidoreductase FAD/NAD(P)-binding domain-containing protein</fullName>
    </recommendedName>
</protein>
<sequence length="262" mass="28871">MSKARTVLPTYVDAPSVYIGGEWTPSTIVKNVRNSTGVHRIDIEVEKHIASQYKRPGQYIKVQGVERPVLLAIASPPDERNVLSFLVKDTPYHKYLLDLPAESSIDLSIPMGRGFQIQEALNTHNDDQQIKHIVLMACGSGLAPIAAVIESGCLQLSPTNSQEVMDIKKSPDRTITLYIGARTRAHLPFAERYAEWEKKGVKVVPVLSRTEGRYVQEALQAELLEAPENTLALLCGMKGMTDAATELLLAAGVPKSRILLNF</sequence>
<dbReference type="PANTHER" id="PTHR47215:SF1">
    <property type="entry name" value="F9L1.8 PROTEIN"/>
    <property type="match status" value="1"/>
</dbReference>
<dbReference type="CDD" id="cd00322">
    <property type="entry name" value="FNR_like"/>
    <property type="match status" value="1"/>
</dbReference>
<dbReference type="AlphaFoldDB" id="A0A7S3HI11"/>
<organism evidence="2">
    <name type="scientific">Spumella elongata</name>
    <dbReference type="NCBI Taxonomy" id="89044"/>
    <lineage>
        <taxon>Eukaryota</taxon>
        <taxon>Sar</taxon>
        <taxon>Stramenopiles</taxon>
        <taxon>Ochrophyta</taxon>
        <taxon>Chrysophyceae</taxon>
        <taxon>Chromulinales</taxon>
        <taxon>Chromulinaceae</taxon>
        <taxon>Spumella</taxon>
    </lineage>
</organism>
<dbReference type="InterPro" id="IPR017938">
    <property type="entry name" value="Riboflavin_synthase-like_b-brl"/>
</dbReference>
<name>A0A7S3HI11_9STRA</name>
<gene>
    <name evidence="2" type="ORF">SELO1098_LOCUS25028</name>
</gene>
<dbReference type="SUPFAM" id="SSF63380">
    <property type="entry name" value="Riboflavin synthase domain-like"/>
    <property type="match status" value="1"/>
</dbReference>
<dbReference type="InterPro" id="IPR001433">
    <property type="entry name" value="OxRdtase_FAD/NAD-bd"/>
</dbReference>